<evidence type="ECO:0000313" key="2">
    <source>
        <dbReference type="EMBL" id="MPL97208.1"/>
    </source>
</evidence>
<keyword evidence="1" id="KW-0812">Transmembrane</keyword>
<sequence>MKRKNSKPFAAPQLHTHFPMREICGTWESLCGSPGLKIFHDGSRFRLKFIYKQNTAFTVPLCQSWGITFFYFYGMIRIAYDDERDMLLLTTEGEYKRVYD</sequence>
<dbReference type="InterPro" id="IPR024452">
    <property type="entry name" value="DUF3876"/>
</dbReference>
<feature type="transmembrane region" description="Helical" evidence="1">
    <location>
        <begin position="56"/>
        <end position="80"/>
    </location>
</feature>
<accession>A0A644W0X6</accession>
<organism evidence="2">
    <name type="scientific">bioreactor metagenome</name>
    <dbReference type="NCBI Taxonomy" id="1076179"/>
    <lineage>
        <taxon>unclassified sequences</taxon>
        <taxon>metagenomes</taxon>
        <taxon>ecological metagenomes</taxon>
    </lineage>
</organism>
<evidence type="ECO:0008006" key="3">
    <source>
        <dbReference type="Google" id="ProtNLM"/>
    </source>
</evidence>
<keyword evidence="1" id="KW-0472">Membrane</keyword>
<name>A0A644W0X6_9ZZZZ</name>
<dbReference type="Pfam" id="PF12992">
    <property type="entry name" value="DUF3876"/>
    <property type="match status" value="1"/>
</dbReference>
<evidence type="ECO:0000256" key="1">
    <source>
        <dbReference type="SAM" id="Phobius"/>
    </source>
</evidence>
<comment type="caution">
    <text evidence="2">The sequence shown here is derived from an EMBL/GenBank/DDBJ whole genome shotgun (WGS) entry which is preliminary data.</text>
</comment>
<keyword evidence="1" id="KW-1133">Transmembrane helix</keyword>
<dbReference type="EMBL" id="VSSQ01000545">
    <property type="protein sequence ID" value="MPL97208.1"/>
    <property type="molecule type" value="Genomic_DNA"/>
</dbReference>
<protein>
    <recommendedName>
        <fullName evidence="3">DUF3876 domain-containing protein</fullName>
    </recommendedName>
</protein>
<reference evidence="2" key="1">
    <citation type="submission" date="2019-08" db="EMBL/GenBank/DDBJ databases">
        <authorList>
            <person name="Kucharzyk K."/>
            <person name="Murdoch R.W."/>
            <person name="Higgins S."/>
            <person name="Loffler F."/>
        </authorList>
    </citation>
    <scope>NUCLEOTIDE SEQUENCE</scope>
</reference>
<gene>
    <name evidence="2" type="ORF">SDC9_43396</name>
</gene>
<dbReference type="AlphaFoldDB" id="A0A644W0X6"/>
<proteinExistence type="predicted"/>